<organism evidence="1 2">
    <name type="scientific">Rousettus aegyptiacus</name>
    <name type="common">Egyptian fruit bat</name>
    <name type="synonym">Pteropus aegyptiacus</name>
    <dbReference type="NCBI Taxonomy" id="9407"/>
    <lineage>
        <taxon>Eukaryota</taxon>
        <taxon>Metazoa</taxon>
        <taxon>Chordata</taxon>
        <taxon>Craniata</taxon>
        <taxon>Vertebrata</taxon>
        <taxon>Euteleostomi</taxon>
        <taxon>Mammalia</taxon>
        <taxon>Eutheria</taxon>
        <taxon>Laurasiatheria</taxon>
        <taxon>Chiroptera</taxon>
        <taxon>Yinpterochiroptera</taxon>
        <taxon>Pteropodoidea</taxon>
        <taxon>Pteropodidae</taxon>
        <taxon>Rousettinae</taxon>
        <taxon>Rousettus</taxon>
    </lineage>
</organism>
<dbReference type="Proteomes" id="UP000593571">
    <property type="component" value="Unassembled WGS sequence"/>
</dbReference>
<proteinExistence type="predicted"/>
<reference evidence="1 2" key="1">
    <citation type="journal article" date="2020" name="Nature">
        <title>Six reference-quality genomes reveal evolution of bat adaptations.</title>
        <authorList>
            <person name="Jebb D."/>
            <person name="Huang Z."/>
            <person name="Pippel M."/>
            <person name="Hughes G.M."/>
            <person name="Lavrichenko K."/>
            <person name="Devanna P."/>
            <person name="Winkler S."/>
            <person name="Jermiin L.S."/>
            <person name="Skirmuntt E.C."/>
            <person name="Katzourakis A."/>
            <person name="Burkitt-Gray L."/>
            <person name="Ray D.A."/>
            <person name="Sullivan K.A.M."/>
            <person name="Roscito J.G."/>
            <person name="Kirilenko B.M."/>
            <person name="Davalos L.M."/>
            <person name="Corthals A.P."/>
            <person name="Power M.L."/>
            <person name="Jones G."/>
            <person name="Ransome R.D."/>
            <person name="Dechmann D.K.N."/>
            <person name="Locatelli A.G."/>
            <person name="Puechmaille S.J."/>
            <person name="Fedrigo O."/>
            <person name="Jarvis E.D."/>
            <person name="Hiller M."/>
            <person name="Vernes S.C."/>
            <person name="Myers E.W."/>
            <person name="Teeling E.C."/>
        </authorList>
    </citation>
    <scope>NUCLEOTIDE SEQUENCE [LARGE SCALE GENOMIC DNA]</scope>
    <source>
        <strain evidence="1">MRouAeg1</strain>
        <tissue evidence="1">Muscle</tissue>
    </source>
</reference>
<dbReference type="EMBL" id="JACASE010000013">
    <property type="protein sequence ID" value="KAF6419242.1"/>
    <property type="molecule type" value="Genomic_DNA"/>
</dbReference>
<gene>
    <name evidence="1" type="ORF">HJG63_016144</name>
</gene>
<dbReference type="AlphaFoldDB" id="A0A7J8D8I5"/>
<sequence length="61" mass="7033">MIIQEEVVTQRLVQNVHLLSVTRKIRFHKVQQKPQILVLVIAVENPKDQEIHLQNGHDSGS</sequence>
<accession>A0A7J8D8I5</accession>
<evidence type="ECO:0000313" key="1">
    <source>
        <dbReference type="EMBL" id="KAF6419242.1"/>
    </source>
</evidence>
<keyword evidence="1" id="KW-0675">Receptor</keyword>
<protein>
    <submittedName>
        <fullName evidence="1">Protein tyrosine phosphatase non-receptor type 12</fullName>
    </submittedName>
</protein>
<evidence type="ECO:0000313" key="2">
    <source>
        <dbReference type="Proteomes" id="UP000593571"/>
    </source>
</evidence>
<comment type="caution">
    <text evidence="1">The sequence shown here is derived from an EMBL/GenBank/DDBJ whole genome shotgun (WGS) entry which is preliminary data.</text>
</comment>
<name>A0A7J8D8I5_ROUAE</name>
<keyword evidence="2" id="KW-1185">Reference proteome</keyword>